<protein>
    <submittedName>
        <fullName evidence="1">Uncharacterized protein</fullName>
    </submittedName>
</protein>
<proteinExistence type="predicted"/>
<organism evidence="1">
    <name type="scientific">Graphocephala atropunctata</name>
    <dbReference type="NCBI Taxonomy" id="36148"/>
    <lineage>
        <taxon>Eukaryota</taxon>
        <taxon>Metazoa</taxon>
        <taxon>Ecdysozoa</taxon>
        <taxon>Arthropoda</taxon>
        <taxon>Hexapoda</taxon>
        <taxon>Insecta</taxon>
        <taxon>Pterygota</taxon>
        <taxon>Neoptera</taxon>
        <taxon>Paraneoptera</taxon>
        <taxon>Hemiptera</taxon>
        <taxon>Auchenorrhyncha</taxon>
        <taxon>Membracoidea</taxon>
        <taxon>Cicadellidae</taxon>
        <taxon>Cicadellinae</taxon>
        <taxon>Cicadellini</taxon>
        <taxon>Graphocephala</taxon>
    </lineage>
</organism>
<gene>
    <name evidence="1" type="ORF">g.16068</name>
</gene>
<accession>A0A1B6L0W9</accession>
<sequence>MDELGVNPLELSLDEVIALNKMKNREEETEEIENEEIPMADEIIPNGFSTSGLSMQEIETEQRLRRMPGFGTKPMHLRLGCNYFKRRRFLNFRQKYAYKRLNNARQSYWKKQSQLLANATITLKNSRASESPFISPLTRHSVDQFNKLNGGLASSAIGSTRSIISSRSTFLRRHSAKSCLNPTIQEEIKTLLMSLSTELIEESAEVYKPTQQENEISISTHARFSSYI</sequence>
<evidence type="ECO:0000313" key="1">
    <source>
        <dbReference type="EMBL" id="JAT17343.1"/>
    </source>
</evidence>
<dbReference type="EMBL" id="GEBQ01022634">
    <property type="protein sequence ID" value="JAT17343.1"/>
    <property type="molecule type" value="Transcribed_RNA"/>
</dbReference>
<dbReference type="AlphaFoldDB" id="A0A1B6L0W9"/>
<reference evidence="1" key="1">
    <citation type="submission" date="2015-11" db="EMBL/GenBank/DDBJ databases">
        <title>De novo transcriptome assembly of four potential Pierce s Disease insect vectors from Arizona vineyards.</title>
        <authorList>
            <person name="Tassone E.E."/>
        </authorList>
    </citation>
    <scope>NUCLEOTIDE SEQUENCE</scope>
</reference>
<name>A0A1B6L0W9_9HEMI</name>